<gene>
    <name evidence="1" type="ORF">EG343_10705</name>
</gene>
<evidence type="ECO:0000313" key="2">
    <source>
        <dbReference type="Proteomes" id="UP000278288"/>
    </source>
</evidence>
<dbReference type="EMBL" id="CP033923">
    <property type="protein sequence ID" value="AZA91069.1"/>
    <property type="molecule type" value="Genomic_DNA"/>
</dbReference>
<dbReference type="KEGG" id="cnk:EG343_10705"/>
<sequence length="59" mass="7108">MNTNSRLFFYELGKIYIIDNFYEIIQIVEEKNICQTLNLKNLQRGGISRLRLNNCKTFY</sequence>
<organism evidence="1 2">
    <name type="scientific">Chryseobacterium nakagawai</name>
    <dbReference type="NCBI Taxonomy" id="1241982"/>
    <lineage>
        <taxon>Bacteria</taxon>
        <taxon>Pseudomonadati</taxon>
        <taxon>Bacteroidota</taxon>
        <taxon>Flavobacteriia</taxon>
        <taxon>Flavobacteriales</taxon>
        <taxon>Weeksellaceae</taxon>
        <taxon>Chryseobacterium group</taxon>
        <taxon>Chryseobacterium</taxon>
    </lineage>
</organism>
<protein>
    <submittedName>
        <fullName evidence="1">Uncharacterized protein</fullName>
    </submittedName>
</protein>
<evidence type="ECO:0000313" key="1">
    <source>
        <dbReference type="EMBL" id="AZA91069.1"/>
    </source>
</evidence>
<accession>A0AAD1DRN3</accession>
<dbReference type="Proteomes" id="UP000278288">
    <property type="component" value="Chromosome"/>
</dbReference>
<name>A0AAD1DRN3_CHRNA</name>
<proteinExistence type="predicted"/>
<keyword evidence="2" id="KW-1185">Reference proteome</keyword>
<reference evidence="1 2" key="1">
    <citation type="submission" date="2018-11" db="EMBL/GenBank/DDBJ databases">
        <title>Proposal to divide the Flavobacteriaceae and reorganize its genera based on Amino Acid Identity values calculated from whole genome sequences.</title>
        <authorList>
            <person name="Nicholson A.C."/>
            <person name="Gulvik C.A."/>
            <person name="Whitney A.M."/>
            <person name="Humrighouse B.W."/>
            <person name="Bell M."/>
            <person name="Holmes B."/>
            <person name="Steigerwalt A.G."/>
            <person name="Villarma A."/>
            <person name="Sheth M."/>
            <person name="Batra D."/>
            <person name="Pryor J."/>
            <person name="Bernardet J.-F."/>
            <person name="Hugo C."/>
            <person name="Kampfer P."/>
            <person name="Newman J."/>
            <person name="McQuiston J.R."/>
        </authorList>
    </citation>
    <scope>NUCLEOTIDE SEQUENCE [LARGE SCALE GENOMIC DNA]</scope>
    <source>
        <strain evidence="1 2">G0041</strain>
    </source>
</reference>
<dbReference type="AlphaFoldDB" id="A0AAD1DRN3"/>